<feature type="domain" description="Prolyl 4-hydroxylase alpha subunit Fe(2+) 2OG dioxygenase" evidence="2">
    <location>
        <begin position="148"/>
        <end position="235"/>
    </location>
</feature>
<feature type="region of interest" description="Disordered" evidence="1">
    <location>
        <begin position="1"/>
        <end position="25"/>
    </location>
</feature>
<dbReference type="RefSeq" id="XP_022513048.1">
    <property type="nucleotide sequence ID" value="XM_022654681.1"/>
</dbReference>
<dbReference type="AlphaFoldDB" id="A0A177FB92"/>
<feature type="compositionally biased region" description="Acidic residues" evidence="1">
    <location>
        <begin position="14"/>
        <end position="23"/>
    </location>
</feature>
<dbReference type="InterPro" id="IPR044862">
    <property type="entry name" value="Pro_4_hyd_alph_FE2OG_OXY"/>
</dbReference>
<proteinExistence type="predicted"/>
<dbReference type="Gene3D" id="2.60.120.620">
    <property type="entry name" value="q2cbj1_9rhob like domain"/>
    <property type="match status" value="1"/>
</dbReference>
<dbReference type="PANTHER" id="PTHR33099">
    <property type="entry name" value="FE2OG DIOXYGENASE DOMAIN-CONTAINING PROTEIN"/>
    <property type="match status" value="1"/>
</dbReference>
<dbReference type="Pfam" id="PF13640">
    <property type="entry name" value="2OG-FeII_Oxy_3"/>
    <property type="match status" value="1"/>
</dbReference>
<name>A0A177FB92_9EURO</name>
<accession>A0A177FB92</accession>
<evidence type="ECO:0000259" key="2">
    <source>
        <dbReference type="Pfam" id="PF13640"/>
    </source>
</evidence>
<dbReference type="EMBL" id="LVKK01000027">
    <property type="protein sequence ID" value="OAG41096.1"/>
    <property type="molecule type" value="Genomic_DNA"/>
</dbReference>
<evidence type="ECO:0000256" key="1">
    <source>
        <dbReference type="SAM" id="MobiDB-lite"/>
    </source>
</evidence>
<dbReference type="Proteomes" id="UP000077002">
    <property type="component" value="Unassembled WGS sequence"/>
</dbReference>
<reference evidence="3 4" key="1">
    <citation type="submission" date="2016-03" db="EMBL/GenBank/DDBJ databases">
        <title>Draft genome sequence of the Fonsecaea monophora CBS 269.37.</title>
        <authorList>
            <person name="Bombassaro A."/>
            <person name="Vinicius W.A."/>
            <person name="De Hoog S."/>
            <person name="Sun J."/>
            <person name="Souza E.M."/>
            <person name="Raittz R.T."/>
            <person name="Costa F."/>
            <person name="Leao A.C."/>
            <person name="Tadra-Sfeir M.Z."/>
            <person name="Baura V."/>
            <person name="Balsanelli E."/>
            <person name="Pedrosa F.O."/>
            <person name="Moreno L.F."/>
            <person name="Steffens M.B."/>
            <person name="Xi L."/>
            <person name="Bocca A.L."/>
            <person name="Felipe M.S."/>
            <person name="Teixeira M."/>
            <person name="Telles Filho F.Q."/>
            <person name="Azevedo C.M."/>
            <person name="Gomes R."/>
            <person name="Vicente V.A."/>
        </authorList>
    </citation>
    <scope>NUCLEOTIDE SEQUENCE [LARGE SCALE GENOMIC DNA]</scope>
    <source>
        <strain evidence="3 4">CBS 269.37</strain>
    </source>
</reference>
<keyword evidence="4" id="KW-1185">Reference proteome</keyword>
<gene>
    <name evidence="3" type="ORF">AYO21_04709</name>
</gene>
<dbReference type="PANTHER" id="PTHR33099:SF7">
    <property type="entry name" value="MYND-TYPE DOMAIN-CONTAINING PROTEIN"/>
    <property type="match status" value="1"/>
</dbReference>
<protein>
    <recommendedName>
        <fullName evidence="2">Prolyl 4-hydroxylase alpha subunit Fe(2+) 2OG dioxygenase domain-containing protein</fullName>
    </recommendedName>
</protein>
<dbReference type="GeneID" id="34599878"/>
<feature type="region of interest" description="Disordered" evidence="1">
    <location>
        <begin position="896"/>
        <end position="931"/>
    </location>
</feature>
<evidence type="ECO:0000313" key="4">
    <source>
        <dbReference type="Proteomes" id="UP000077002"/>
    </source>
</evidence>
<organism evidence="3 4">
    <name type="scientific">Fonsecaea monophora</name>
    <dbReference type="NCBI Taxonomy" id="254056"/>
    <lineage>
        <taxon>Eukaryota</taxon>
        <taxon>Fungi</taxon>
        <taxon>Dikarya</taxon>
        <taxon>Ascomycota</taxon>
        <taxon>Pezizomycotina</taxon>
        <taxon>Eurotiomycetes</taxon>
        <taxon>Chaetothyriomycetidae</taxon>
        <taxon>Chaetothyriales</taxon>
        <taxon>Herpotrichiellaceae</taxon>
        <taxon>Fonsecaea</taxon>
    </lineage>
</organism>
<dbReference type="OrthoDB" id="4157600at2759"/>
<evidence type="ECO:0000313" key="3">
    <source>
        <dbReference type="EMBL" id="OAG41096.1"/>
    </source>
</evidence>
<comment type="caution">
    <text evidence="3">The sequence shown here is derived from an EMBL/GenBank/DDBJ whole genome shotgun (WGS) entry which is preliminary data.</text>
</comment>
<sequence>MSSEDGYEYGSEYNSDEEQEQEQPYDPLRSQIRGCLRGIHSSGSFATSDHNVEHILPGLTVKGVGPIRLPLSREDANALIRVSRQAPFGKGGETLVDETVRKTWEIDGKELSFENKGWNTWLEQILEHVSSGLGIPGGAGSVQAELYKLLVYEEGAFFKPHKDTEKTKNMFGTLVVCLPSEHTGGAVRLIHGEEETILETDKWSSYGVSYLAWYSDVSHEILPVKSGCRFVLTYNLINATVPRQLSAAVLDVEQSNIDRVLTEWYSMQDQPQFMCYVLEHKYTGAGLRLSCLKGDDYYRCSQLERACQSNGRFCIFLSRLQLTVSRSNDEDCREEGDEELCLNNVVTLQGTKLQDSLKISDDCLVQQSVYANRDRDEQWGGEHLGNQYAEILQVYHDAVVVIVRRDQMTRFLLGSGYKVEHYSKFLDRLFVNLKGQNDGEHSLFREMIEQTCNRHLQMRYRDSRQKDGFLGPTAIELLRIDNLELANTALDAVEESFDKSTFWNLAMLGFDKTKDFSTKAFSRISKLHLVDRGLRAFRSGVRSGSAEPDSQGRLESAVHQWAVETLCKALNSITEVLPQDAGAVVQIMDTYGDTRLWKCMDTFLRRFVNETAFVSALFVETLCYAQTAQKFDVVEHLLSPIFDAAMSSFQLHQFSSYRKSRLQHEDFPFSSWSESSRSIRDELSKKDVTVVVSLYRRLAGEDLTKAGQLLEKIANDTATIQQDDLDRFIIPLLHELVDITKIQPLEASLFYAKAIPTYIERAVEKEPPKPHNWSLPDDIGKCDRKNCPHCSIVREFLENPSEKERCFTIPKDQDSRFVWHFPHHYDRNRDESGQDLTIKVTKSLKTWEDKHKEWRRRADNAQSKLQSLPEMPLRVCLGNTEYQDLMELRIVKLSAEDVSQGPPDSAEANPAPVTPGGSAGAETKGRKRRRI</sequence>